<evidence type="ECO:0000256" key="11">
    <source>
        <dbReference type="RuleBase" id="RU000488"/>
    </source>
</evidence>
<proteinExistence type="inferred from homology"/>
<evidence type="ECO:0000313" key="12">
    <source>
        <dbReference type="EMBL" id="OJJ30241.1"/>
    </source>
</evidence>
<feature type="repeat" description="Solcar" evidence="10">
    <location>
        <begin position="193"/>
        <end position="279"/>
    </location>
</feature>
<reference evidence="13" key="1">
    <citation type="journal article" date="2017" name="Genome Biol.">
        <title>Comparative genomics reveals high biological diversity and specific adaptations in the industrially and medically important fungal genus Aspergillus.</title>
        <authorList>
            <person name="de Vries R.P."/>
            <person name="Riley R."/>
            <person name="Wiebenga A."/>
            <person name="Aguilar-Osorio G."/>
            <person name="Amillis S."/>
            <person name="Uchima C.A."/>
            <person name="Anderluh G."/>
            <person name="Asadollahi M."/>
            <person name="Askin M."/>
            <person name="Barry K."/>
            <person name="Battaglia E."/>
            <person name="Bayram O."/>
            <person name="Benocci T."/>
            <person name="Braus-Stromeyer S.A."/>
            <person name="Caldana C."/>
            <person name="Canovas D."/>
            <person name="Cerqueira G.C."/>
            <person name="Chen F."/>
            <person name="Chen W."/>
            <person name="Choi C."/>
            <person name="Clum A."/>
            <person name="Dos Santos R.A."/>
            <person name="Damasio A.R."/>
            <person name="Diallinas G."/>
            <person name="Emri T."/>
            <person name="Fekete E."/>
            <person name="Flipphi M."/>
            <person name="Freyberg S."/>
            <person name="Gallo A."/>
            <person name="Gournas C."/>
            <person name="Habgood R."/>
            <person name="Hainaut M."/>
            <person name="Harispe M.L."/>
            <person name="Henrissat B."/>
            <person name="Hilden K.S."/>
            <person name="Hope R."/>
            <person name="Hossain A."/>
            <person name="Karabika E."/>
            <person name="Karaffa L."/>
            <person name="Karanyi Z."/>
            <person name="Krasevec N."/>
            <person name="Kuo A."/>
            <person name="Kusch H."/>
            <person name="LaButti K."/>
            <person name="Lagendijk E.L."/>
            <person name="Lapidus A."/>
            <person name="Levasseur A."/>
            <person name="Lindquist E."/>
            <person name="Lipzen A."/>
            <person name="Logrieco A.F."/>
            <person name="MacCabe A."/>
            <person name="Maekelae M.R."/>
            <person name="Malavazi I."/>
            <person name="Melin P."/>
            <person name="Meyer V."/>
            <person name="Mielnichuk N."/>
            <person name="Miskei M."/>
            <person name="Molnar A.P."/>
            <person name="Mule G."/>
            <person name="Ngan C.Y."/>
            <person name="Orejas M."/>
            <person name="Orosz E."/>
            <person name="Ouedraogo J.P."/>
            <person name="Overkamp K.M."/>
            <person name="Park H.-S."/>
            <person name="Perrone G."/>
            <person name="Piumi F."/>
            <person name="Punt P.J."/>
            <person name="Ram A.F."/>
            <person name="Ramon A."/>
            <person name="Rauscher S."/>
            <person name="Record E."/>
            <person name="Riano-Pachon D.M."/>
            <person name="Robert V."/>
            <person name="Roehrig J."/>
            <person name="Ruller R."/>
            <person name="Salamov A."/>
            <person name="Salih N.S."/>
            <person name="Samson R.A."/>
            <person name="Sandor E."/>
            <person name="Sanguinetti M."/>
            <person name="Schuetze T."/>
            <person name="Sepcic K."/>
            <person name="Shelest E."/>
            <person name="Sherlock G."/>
            <person name="Sophianopoulou V."/>
            <person name="Squina F.M."/>
            <person name="Sun H."/>
            <person name="Susca A."/>
            <person name="Todd R.B."/>
            <person name="Tsang A."/>
            <person name="Unkles S.E."/>
            <person name="van de Wiele N."/>
            <person name="van Rossen-Uffink D."/>
            <person name="Oliveira J.V."/>
            <person name="Vesth T.C."/>
            <person name="Visser J."/>
            <person name="Yu J.-H."/>
            <person name="Zhou M."/>
            <person name="Andersen M.R."/>
            <person name="Archer D.B."/>
            <person name="Baker S.E."/>
            <person name="Benoit I."/>
            <person name="Brakhage A.A."/>
            <person name="Braus G.H."/>
            <person name="Fischer R."/>
            <person name="Frisvad J.C."/>
            <person name="Goldman G.H."/>
            <person name="Houbraken J."/>
            <person name="Oakley B."/>
            <person name="Pocsi I."/>
            <person name="Scazzocchio C."/>
            <person name="Seiboth B."/>
            <person name="vanKuyk P.A."/>
            <person name="Wortman J."/>
            <person name="Dyer P.S."/>
            <person name="Grigoriev I.V."/>
        </authorList>
    </citation>
    <scope>NUCLEOTIDE SEQUENCE [LARGE SCALE GENOMIC DNA]</scope>
    <source>
        <strain evidence="13">DTO 134E9</strain>
    </source>
</reference>
<keyword evidence="4 10" id="KW-0812">Transmembrane</keyword>
<dbReference type="InterPro" id="IPR023395">
    <property type="entry name" value="MCP_dom_sf"/>
</dbReference>
<evidence type="ECO:0000256" key="5">
    <source>
        <dbReference type="ARBA" id="ARBA00022737"/>
    </source>
</evidence>
<keyword evidence="6" id="KW-0999">Mitochondrion inner membrane</keyword>
<keyword evidence="13" id="KW-1185">Reference proteome</keyword>
<evidence type="ECO:0000256" key="10">
    <source>
        <dbReference type="PROSITE-ProRule" id="PRU00282"/>
    </source>
</evidence>
<keyword evidence="7" id="KW-1133">Transmembrane helix</keyword>
<keyword evidence="9 10" id="KW-0472">Membrane</keyword>
<dbReference type="InterPro" id="IPR018108">
    <property type="entry name" value="MCP_transmembrane"/>
</dbReference>
<dbReference type="GeneID" id="63744826"/>
<comment type="subcellular location">
    <subcellularLocation>
        <location evidence="1">Mitochondrion membrane</location>
        <topology evidence="1">Multi-pass membrane protein</topology>
    </subcellularLocation>
</comment>
<gene>
    <name evidence="12" type="ORF">ASPWEDRAFT_120278</name>
</gene>
<evidence type="ECO:0008006" key="14">
    <source>
        <dbReference type="Google" id="ProtNLM"/>
    </source>
</evidence>
<accession>A0A1L9R5P7</accession>
<evidence type="ECO:0000256" key="1">
    <source>
        <dbReference type="ARBA" id="ARBA00004225"/>
    </source>
</evidence>
<dbReference type="VEuPathDB" id="FungiDB:ASPWEDRAFT_120278"/>
<keyword evidence="8" id="KW-0496">Mitochondrion</keyword>
<evidence type="ECO:0000256" key="7">
    <source>
        <dbReference type="ARBA" id="ARBA00022989"/>
    </source>
</evidence>
<dbReference type="PANTHER" id="PTHR45788">
    <property type="entry name" value="SUCCINATE/FUMARATE MITOCHONDRIAL TRANSPORTER-RELATED"/>
    <property type="match status" value="1"/>
</dbReference>
<feature type="repeat" description="Solcar" evidence="10">
    <location>
        <begin position="99"/>
        <end position="187"/>
    </location>
</feature>
<feature type="repeat" description="Solcar" evidence="10">
    <location>
        <begin position="6"/>
        <end position="90"/>
    </location>
</feature>
<organism evidence="12 13">
    <name type="scientific">Aspergillus wentii DTO 134E9</name>
    <dbReference type="NCBI Taxonomy" id="1073089"/>
    <lineage>
        <taxon>Eukaryota</taxon>
        <taxon>Fungi</taxon>
        <taxon>Dikarya</taxon>
        <taxon>Ascomycota</taxon>
        <taxon>Pezizomycotina</taxon>
        <taxon>Eurotiomycetes</taxon>
        <taxon>Eurotiomycetidae</taxon>
        <taxon>Eurotiales</taxon>
        <taxon>Aspergillaceae</taxon>
        <taxon>Aspergillus</taxon>
        <taxon>Aspergillus subgen. Cremei</taxon>
    </lineage>
</organism>
<dbReference type="RefSeq" id="XP_040683918.1">
    <property type="nucleotide sequence ID" value="XM_040828978.1"/>
</dbReference>
<dbReference type="Pfam" id="PF00153">
    <property type="entry name" value="Mito_carr"/>
    <property type="match status" value="3"/>
</dbReference>
<keyword evidence="5" id="KW-0677">Repeat</keyword>
<name>A0A1L9R5P7_ASPWE</name>
<dbReference type="STRING" id="1073089.A0A1L9R5P7"/>
<dbReference type="PROSITE" id="PS50920">
    <property type="entry name" value="SOLCAR"/>
    <property type="match status" value="3"/>
</dbReference>
<dbReference type="GO" id="GO:0031966">
    <property type="term" value="C:mitochondrial membrane"/>
    <property type="evidence" value="ECO:0007669"/>
    <property type="project" value="UniProtKB-SubCell"/>
</dbReference>
<evidence type="ECO:0000256" key="2">
    <source>
        <dbReference type="ARBA" id="ARBA00006375"/>
    </source>
</evidence>
<dbReference type="Gene3D" id="1.50.40.10">
    <property type="entry name" value="Mitochondrial carrier domain"/>
    <property type="match status" value="1"/>
</dbReference>
<evidence type="ECO:0000256" key="6">
    <source>
        <dbReference type="ARBA" id="ARBA00022792"/>
    </source>
</evidence>
<comment type="similarity">
    <text evidence="2 11">Belongs to the mitochondrial carrier (TC 2.A.29) family.</text>
</comment>
<keyword evidence="3 11" id="KW-0813">Transport</keyword>
<dbReference type="GO" id="GO:0071913">
    <property type="term" value="F:citrate secondary active transmembrane transporter activity"/>
    <property type="evidence" value="ECO:0007669"/>
    <property type="project" value="TreeGrafter"/>
</dbReference>
<evidence type="ECO:0000256" key="9">
    <source>
        <dbReference type="ARBA" id="ARBA00023136"/>
    </source>
</evidence>
<dbReference type="OrthoDB" id="44467at2759"/>
<dbReference type="PANTHER" id="PTHR45788:SF4">
    <property type="entry name" value="TRICARBOXYLATE TRANSPORT PROTEIN, MITOCHONDRIAL"/>
    <property type="match status" value="1"/>
</dbReference>
<dbReference type="InterPro" id="IPR049563">
    <property type="entry name" value="TXTP-like"/>
</dbReference>
<sequence length="286" mass="30818">MTTKQVSPWQSILAGGAAGGFESLLTYPTEYLKTRQQLLKTHSTGPLTLLTTTIRTHGLSHLYTGSMAFCVSNASKSGIRFFAFDTVRKVMPVDGNGKVTSLGNLVAGMMAGVAESVAIVTPGETLKTKIIDDRAGARCYKSATHAIRCIISQEDVRGLYRGVVPVTLKQSSNAMVRFTSYSFFLGQLDSFSQSGVNTAIAGAMAGVVTVYMTMPFDAVKTRLQAIGGYTKYTGSVDCVRSVMKNEGISALWRGTTPRLARLSISGGVSFTIYEKVTQWTSRWSVL</sequence>
<protein>
    <recommendedName>
        <fullName evidence="14">Mitochondrial thiamine pyrophosphate carrier 1</fullName>
    </recommendedName>
</protein>
<evidence type="ECO:0000256" key="8">
    <source>
        <dbReference type="ARBA" id="ARBA00023128"/>
    </source>
</evidence>
<dbReference type="Proteomes" id="UP000184383">
    <property type="component" value="Unassembled WGS sequence"/>
</dbReference>
<dbReference type="GO" id="GO:0006843">
    <property type="term" value="P:mitochondrial citrate transmembrane transport"/>
    <property type="evidence" value="ECO:0007669"/>
    <property type="project" value="TreeGrafter"/>
</dbReference>
<dbReference type="EMBL" id="KV878217">
    <property type="protein sequence ID" value="OJJ30241.1"/>
    <property type="molecule type" value="Genomic_DNA"/>
</dbReference>
<evidence type="ECO:0000256" key="4">
    <source>
        <dbReference type="ARBA" id="ARBA00022692"/>
    </source>
</evidence>
<evidence type="ECO:0000256" key="3">
    <source>
        <dbReference type="ARBA" id="ARBA00022448"/>
    </source>
</evidence>
<evidence type="ECO:0000313" key="13">
    <source>
        <dbReference type="Proteomes" id="UP000184383"/>
    </source>
</evidence>
<dbReference type="AlphaFoldDB" id="A0A1L9R5P7"/>
<dbReference type="SUPFAM" id="SSF103506">
    <property type="entry name" value="Mitochondrial carrier"/>
    <property type="match status" value="1"/>
</dbReference>